<dbReference type="GO" id="GO:0005886">
    <property type="term" value="C:plasma membrane"/>
    <property type="evidence" value="ECO:0007669"/>
    <property type="project" value="UniProtKB-SubCell"/>
</dbReference>
<organism evidence="9 10">
    <name type="scientific">Geobacillus subterraneus</name>
    <dbReference type="NCBI Taxonomy" id="129338"/>
    <lineage>
        <taxon>Bacteria</taxon>
        <taxon>Bacillati</taxon>
        <taxon>Bacillota</taxon>
        <taxon>Bacilli</taxon>
        <taxon>Bacillales</taxon>
        <taxon>Anoxybacillaceae</taxon>
        <taxon>Geobacillus</taxon>
    </lineage>
</organism>
<evidence type="ECO:0000256" key="5">
    <source>
        <dbReference type="ARBA" id="ARBA00022692"/>
    </source>
</evidence>
<evidence type="ECO:0000256" key="4">
    <source>
        <dbReference type="ARBA" id="ARBA00022475"/>
    </source>
</evidence>
<feature type="transmembrane region" description="Helical" evidence="8">
    <location>
        <begin position="114"/>
        <end position="135"/>
    </location>
</feature>
<evidence type="ECO:0000256" key="2">
    <source>
        <dbReference type="ARBA" id="ARBA00007935"/>
    </source>
</evidence>
<feature type="transmembrane region" description="Helical" evidence="8">
    <location>
        <begin position="147"/>
        <end position="167"/>
    </location>
</feature>
<keyword evidence="6 8" id="KW-1133">Transmembrane helix</keyword>
<dbReference type="InterPro" id="IPR037294">
    <property type="entry name" value="ABC_BtuC-like"/>
</dbReference>
<evidence type="ECO:0000313" key="10">
    <source>
        <dbReference type="Proteomes" id="UP000501421"/>
    </source>
</evidence>
<feature type="transmembrane region" description="Helical" evidence="8">
    <location>
        <begin position="233"/>
        <end position="260"/>
    </location>
</feature>
<name>A0A679G129_9BACL</name>
<dbReference type="CDD" id="cd06550">
    <property type="entry name" value="TM_ABC_iron-siderophores_like"/>
    <property type="match status" value="1"/>
</dbReference>
<dbReference type="PANTHER" id="PTHR30472">
    <property type="entry name" value="FERRIC ENTEROBACTIN TRANSPORT SYSTEM PERMEASE PROTEIN"/>
    <property type="match status" value="1"/>
</dbReference>
<dbReference type="Proteomes" id="UP000501421">
    <property type="component" value="Chromosome"/>
</dbReference>
<keyword evidence="3" id="KW-0813">Transport</keyword>
<gene>
    <name evidence="9" type="ORF">GsuE55_36470</name>
</gene>
<reference evidence="10" key="1">
    <citation type="journal article" date="2020" name="Microbiol. Resour. Announc.">
        <title>Complete Genome Sequence of Geobacillus sp. Strain E55-1, Isolated from Mine Geyser in Japan.</title>
        <authorList>
            <person name="Miyazaki K."/>
            <person name="Hase E."/>
            <person name="Tokito N."/>
        </authorList>
    </citation>
    <scope>NUCLEOTIDE SEQUENCE [LARGE SCALE GENOMIC DNA]</scope>
    <source>
        <strain evidence="10">E55-1</strain>
    </source>
</reference>
<dbReference type="Gene3D" id="1.10.3470.10">
    <property type="entry name" value="ABC transporter involved in vitamin B12 uptake, BtuC"/>
    <property type="match status" value="1"/>
</dbReference>
<sequence>MRKRDLGLVAGLALLLVIIVPLAACFGDVKIPVSQVWEALFNRTSSLNGEIVWEYRLPRILVGMFVGANLAVSGALLQAVTQNPLAAPNVIGMTAGASLFAVLALLIIPHFPASGLPFATFFGALFAGLCVYAFAWKKGMDKGRFALSGIAFDALFQAAVTGILVFATKGIDAAVIWLAGSLWGRTWEHVALIVPWSVLGLALAYLCYRRLNVLQLHDDVAASLGMRVQAARFLIFLIAVGLCGSAVAVSGPIGFVGLVIPHLARLLTRADYQRLIPVSALLGAMLMIGADTVGRTIAAPIEIPVGILTAFIGAPYFLFLLRRAKLS</sequence>
<feature type="transmembrane region" description="Helical" evidence="8">
    <location>
        <begin position="187"/>
        <end position="208"/>
    </location>
</feature>
<dbReference type="GO" id="GO:0022857">
    <property type="term" value="F:transmembrane transporter activity"/>
    <property type="evidence" value="ECO:0007669"/>
    <property type="project" value="InterPro"/>
</dbReference>
<feature type="transmembrane region" description="Helical" evidence="8">
    <location>
        <begin position="57"/>
        <end position="77"/>
    </location>
</feature>
<keyword evidence="4" id="KW-1003">Cell membrane</keyword>
<dbReference type="Pfam" id="PF01032">
    <property type="entry name" value="FecCD"/>
    <property type="match status" value="1"/>
</dbReference>
<evidence type="ECO:0000256" key="7">
    <source>
        <dbReference type="ARBA" id="ARBA00023136"/>
    </source>
</evidence>
<feature type="transmembrane region" description="Helical" evidence="8">
    <location>
        <begin position="301"/>
        <end position="321"/>
    </location>
</feature>
<dbReference type="GO" id="GO:0033214">
    <property type="term" value="P:siderophore-iron import into cell"/>
    <property type="evidence" value="ECO:0007669"/>
    <property type="project" value="TreeGrafter"/>
</dbReference>
<evidence type="ECO:0000256" key="1">
    <source>
        <dbReference type="ARBA" id="ARBA00004651"/>
    </source>
</evidence>
<evidence type="ECO:0000256" key="8">
    <source>
        <dbReference type="SAM" id="Phobius"/>
    </source>
</evidence>
<comment type="similarity">
    <text evidence="2">Belongs to the binding-protein-dependent transport system permease family. FecCD subfamily.</text>
</comment>
<proteinExistence type="inferred from homology"/>
<evidence type="ECO:0000256" key="6">
    <source>
        <dbReference type="ARBA" id="ARBA00022989"/>
    </source>
</evidence>
<dbReference type="InterPro" id="IPR000522">
    <property type="entry name" value="ABC_transptr_permease_BtuC"/>
</dbReference>
<dbReference type="EMBL" id="AP022557">
    <property type="protein sequence ID" value="BBW98814.1"/>
    <property type="molecule type" value="Genomic_DNA"/>
</dbReference>
<protein>
    <submittedName>
        <fullName evidence="9">Ferrichrome ABC transporter</fullName>
    </submittedName>
</protein>
<keyword evidence="5 8" id="KW-0812">Transmembrane</keyword>
<evidence type="ECO:0000313" key="9">
    <source>
        <dbReference type="EMBL" id="BBW98814.1"/>
    </source>
</evidence>
<evidence type="ECO:0000256" key="3">
    <source>
        <dbReference type="ARBA" id="ARBA00022448"/>
    </source>
</evidence>
<keyword evidence="10" id="KW-1185">Reference proteome</keyword>
<feature type="transmembrane region" description="Helical" evidence="8">
    <location>
        <begin position="89"/>
        <end position="108"/>
    </location>
</feature>
<dbReference type="RefSeq" id="WP_033844440.1">
    <property type="nucleotide sequence ID" value="NZ_AP022557.1"/>
</dbReference>
<comment type="subcellular location">
    <subcellularLocation>
        <location evidence="1">Cell membrane</location>
        <topology evidence="1">Multi-pass membrane protein</topology>
    </subcellularLocation>
</comment>
<dbReference type="PANTHER" id="PTHR30472:SF37">
    <property type="entry name" value="FE(3+) DICITRATE TRANSPORT SYSTEM PERMEASE PROTEIN FECD-RELATED"/>
    <property type="match status" value="1"/>
</dbReference>
<keyword evidence="7 8" id="KW-0472">Membrane</keyword>
<dbReference type="SUPFAM" id="SSF81345">
    <property type="entry name" value="ABC transporter involved in vitamin B12 uptake, BtuC"/>
    <property type="match status" value="1"/>
</dbReference>
<dbReference type="AlphaFoldDB" id="A0A679G129"/>
<dbReference type="FunFam" id="1.10.3470.10:FF:000001">
    <property type="entry name" value="Vitamin B12 ABC transporter permease BtuC"/>
    <property type="match status" value="1"/>
</dbReference>
<accession>A0A679G129</accession>